<name>A0AAV7QIZ6_PLEWA</name>
<comment type="caution">
    <text evidence="2">The sequence shown here is derived from an EMBL/GenBank/DDBJ whole genome shotgun (WGS) entry which is preliminary data.</text>
</comment>
<feature type="region of interest" description="Disordered" evidence="1">
    <location>
        <begin position="37"/>
        <end position="57"/>
    </location>
</feature>
<sequence>MRGRRKGATGTECLMGLKLQRSGKRQLRWFIGGETKWKNEGGKRSEKGGQEEPETGRRASFLCTGLRPCTSPWSGLTMRLRWGPPSEGHEQ</sequence>
<evidence type="ECO:0000313" key="3">
    <source>
        <dbReference type="Proteomes" id="UP001066276"/>
    </source>
</evidence>
<dbReference type="Proteomes" id="UP001066276">
    <property type="component" value="Chromosome 6"/>
</dbReference>
<accession>A0AAV7QIZ6</accession>
<reference evidence="2" key="1">
    <citation type="journal article" date="2022" name="bioRxiv">
        <title>Sequencing and chromosome-scale assembly of the giantPleurodeles waltlgenome.</title>
        <authorList>
            <person name="Brown T."/>
            <person name="Elewa A."/>
            <person name="Iarovenko S."/>
            <person name="Subramanian E."/>
            <person name="Araus A.J."/>
            <person name="Petzold A."/>
            <person name="Susuki M."/>
            <person name="Suzuki K.-i.T."/>
            <person name="Hayashi T."/>
            <person name="Toyoda A."/>
            <person name="Oliveira C."/>
            <person name="Osipova E."/>
            <person name="Leigh N.D."/>
            <person name="Simon A."/>
            <person name="Yun M.H."/>
        </authorList>
    </citation>
    <scope>NUCLEOTIDE SEQUENCE</scope>
    <source>
        <strain evidence="2">20211129_DDA</strain>
        <tissue evidence="2">Liver</tissue>
    </source>
</reference>
<evidence type="ECO:0000313" key="2">
    <source>
        <dbReference type="EMBL" id="KAJ1138245.1"/>
    </source>
</evidence>
<dbReference type="AlphaFoldDB" id="A0AAV7QIZ6"/>
<keyword evidence="3" id="KW-1185">Reference proteome</keyword>
<dbReference type="EMBL" id="JANPWB010000010">
    <property type="protein sequence ID" value="KAJ1138245.1"/>
    <property type="molecule type" value="Genomic_DNA"/>
</dbReference>
<gene>
    <name evidence="2" type="ORF">NDU88_004636</name>
</gene>
<organism evidence="2 3">
    <name type="scientific">Pleurodeles waltl</name>
    <name type="common">Iberian ribbed newt</name>
    <dbReference type="NCBI Taxonomy" id="8319"/>
    <lineage>
        <taxon>Eukaryota</taxon>
        <taxon>Metazoa</taxon>
        <taxon>Chordata</taxon>
        <taxon>Craniata</taxon>
        <taxon>Vertebrata</taxon>
        <taxon>Euteleostomi</taxon>
        <taxon>Amphibia</taxon>
        <taxon>Batrachia</taxon>
        <taxon>Caudata</taxon>
        <taxon>Salamandroidea</taxon>
        <taxon>Salamandridae</taxon>
        <taxon>Pleurodelinae</taxon>
        <taxon>Pleurodeles</taxon>
    </lineage>
</organism>
<evidence type="ECO:0000256" key="1">
    <source>
        <dbReference type="SAM" id="MobiDB-lite"/>
    </source>
</evidence>
<proteinExistence type="predicted"/>
<protein>
    <submittedName>
        <fullName evidence="2">Uncharacterized protein</fullName>
    </submittedName>
</protein>